<dbReference type="EMBL" id="CAJMWY010000180">
    <property type="protein sequence ID" value="CAE6420655.1"/>
    <property type="molecule type" value="Genomic_DNA"/>
</dbReference>
<evidence type="ECO:0000256" key="10">
    <source>
        <dbReference type="SAM" id="Phobius"/>
    </source>
</evidence>
<keyword evidence="6" id="KW-0406">Ion transport</keyword>
<dbReference type="InterPro" id="IPR002379">
    <property type="entry name" value="ATPase_proteolipid_c-like_dom"/>
</dbReference>
<dbReference type="PRINTS" id="PR00122">
    <property type="entry name" value="VACATPASE"/>
</dbReference>
<gene>
    <name evidence="12" type="ORF">RDB_LOCUS12894</name>
</gene>
<evidence type="ECO:0000256" key="3">
    <source>
        <dbReference type="ARBA" id="ARBA00022448"/>
    </source>
</evidence>
<comment type="caution">
    <text evidence="12">The sequence shown here is derived from an EMBL/GenBank/DDBJ whole genome shotgun (WGS) entry which is preliminary data.</text>
</comment>
<evidence type="ECO:0000256" key="2">
    <source>
        <dbReference type="ARBA" id="ARBA00007296"/>
    </source>
</evidence>
<dbReference type="Proteomes" id="UP000663861">
    <property type="component" value="Unassembled WGS sequence"/>
</dbReference>
<reference evidence="12" key="1">
    <citation type="submission" date="2021-01" db="EMBL/GenBank/DDBJ databases">
        <authorList>
            <person name="Kaushik A."/>
        </authorList>
    </citation>
    <scope>NUCLEOTIDE SEQUENCE</scope>
    <source>
        <strain evidence="12">AG4-RS23</strain>
    </source>
</reference>
<dbReference type="InterPro" id="IPR000245">
    <property type="entry name" value="ATPase_proteolipid_csu"/>
</dbReference>
<dbReference type="CDD" id="cd18176">
    <property type="entry name" value="ATP-synt_Vo_c_ATP6C_rpt2"/>
    <property type="match status" value="1"/>
</dbReference>
<name>A0A8H3AIT4_9AGAM</name>
<evidence type="ECO:0000313" key="12">
    <source>
        <dbReference type="EMBL" id="CAE6420655.1"/>
    </source>
</evidence>
<evidence type="ECO:0000256" key="9">
    <source>
        <dbReference type="ARBA" id="ARBA00046480"/>
    </source>
</evidence>
<evidence type="ECO:0000259" key="11">
    <source>
        <dbReference type="Pfam" id="PF00137"/>
    </source>
</evidence>
<accession>A0A8H3AIT4</accession>
<feature type="domain" description="V-ATPase proteolipid subunit C-like" evidence="11">
    <location>
        <begin position="10"/>
        <end position="64"/>
    </location>
</feature>
<comment type="subunit">
    <text evidence="9">V-ATPase is a heteromultimeric enzyme composed of a peripheral catalytic V1 complex (components A to H) attached to an integral membrane V0 proton pore complex (components: a, c, c', c'', d, e, f and VOA1). The decameric c-ring forms the proton-conducting pore, and is composed of eight proteolipid subunits c, one subunit c' and one subunit c''.</text>
</comment>
<dbReference type="GO" id="GO:0005774">
    <property type="term" value="C:vacuolar membrane"/>
    <property type="evidence" value="ECO:0007669"/>
    <property type="project" value="UniProtKB-ARBA"/>
</dbReference>
<evidence type="ECO:0000256" key="1">
    <source>
        <dbReference type="ARBA" id="ARBA00004141"/>
    </source>
</evidence>
<organism evidence="12 13">
    <name type="scientific">Rhizoctonia solani</name>
    <dbReference type="NCBI Taxonomy" id="456999"/>
    <lineage>
        <taxon>Eukaryota</taxon>
        <taxon>Fungi</taxon>
        <taxon>Dikarya</taxon>
        <taxon>Basidiomycota</taxon>
        <taxon>Agaricomycotina</taxon>
        <taxon>Agaricomycetes</taxon>
        <taxon>Cantharellales</taxon>
        <taxon>Ceratobasidiaceae</taxon>
        <taxon>Rhizoctonia</taxon>
    </lineage>
</organism>
<comment type="subcellular location">
    <subcellularLocation>
        <location evidence="1">Membrane</location>
        <topology evidence="1">Multi-pass membrane protein</topology>
    </subcellularLocation>
</comment>
<evidence type="ECO:0000256" key="5">
    <source>
        <dbReference type="ARBA" id="ARBA00022989"/>
    </source>
</evidence>
<evidence type="ECO:0000256" key="4">
    <source>
        <dbReference type="ARBA" id="ARBA00022692"/>
    </source>
</evidence>
<evidence type="ECO:0000256" key="6">
    <source>
        <dbReference type="ARBA" id="ARBA00023065"/>
    </source>
</evidence>
<evidence type="ECO:0000256" key="8">
    <source>
        <dbReference type="ARBA" id="ARBA00045519"/>
    </source>
</evidence>
<dbReference type="Pfam" id="PF00137">
    <property type="entry name" value="ATP-synt_C"/>
    <property type="match status" value="1"/>
</dbReference>
<evidence type="ECO:0000313" key="13">
    <source>
        <dbReference type="Proteomes" id="UP000663861"/>
    </source>
</evidence>
<dbReference type="PANTHER" id="PTHR10263">
    <property type="entry name" value="V-TYPE PROTON ATPASE PROTEOLIPID SUBUNIT"/>
    <property type="match status" value="1"/>
</dbReference>
<dbReference type="GO" id="GO:0033179">
    <property type="term" value="C:proton-transporting V-type ATPase, V0 domain"/>
    <property type="evidence" value="ECO:0007669"/>
    <property type="project" value="InterPro"/>
</dbReference>
<dbReference type="Gene3D" id="1.20.120.610">
    <property type="entry name" value="lithium bound rotor ring of v- atpase"/>
    <property type="match status" value="1"/>
</dbReference>
<dbReference type="AlphaFoldDB" id="A0A8H3AIT4"/>
<keyword evidence="4 10" id="KW-0812">Transmembrane</keyword>
<comment type="similarity">
    <text evidence="2">Belongs to the V-ATPase proteolipid subunit family.</text>
</comment>
<keyword evidence="7 10" id="KW-0472">Membrane</keyword>
<comment type="function">
    <text evidence="8">Proton-conducting pore forming subunit of the V0 complex of vacuolar(H+)-ATPase (V-ATPase), a multisubunit enzyme composed of a peripheral complex (V1) that hydrolyzes ATP and a membrane integral complex (V0) that translocates protons. V-ATPase is responsible for acidifying and maintaining the pH of intracellular compartments.</text>
</comment>
<proteinExistence type="inferred from homology"/>
<sequence>MPLFTGVVHLGAGLSVGSSGLAAGFAIGIAGEAGVRGAAVQPRLFFGMIFILIFAEVLGIYSILFPCLCSWVNGFTDGTGGSRTHRRADSE</sequence>
<dbReference type="InterPro" id="IPR035921">
    <property type="entry name" value="F/V-ATP_Csub_sf"/>
</dbReference>
<feature type="transmembrane region" description="Helical" evidence="10">
    <location>
        <begin position="6"/>
        <end position="31"/>
    </location>
</feature>
<keyword evidence="3" id="KW-0813">Transport</keyword>
<dbReference type="SUPFAM" id="SSF81333">
    <property type="entry name" value="F1F0 ATP synthase subunit C"/>
    <property type="match status" value="1"/>
</dbReference>
<feature type="transmembrane region" description="Helical" evidence="10">
    <location>
        <begin position="43"/>
        <end position="64"/>
    </location>
</feature>
<protein>
    <recommendedName>
        <fullName evidence="11">V-ATPase proteolipid subunit C-like domain-containing protein</fullName>
    </recommendedName>
</protein>
<dbReference type="GO" id="GO:0046961">
    <property type="term" value="F:proton-transporting ATPase activity, rotational mechanism"/>
    <property type="evidence" value="ECO:0007669"/>
    <property type="project" value="InterPro"/>
</dbReference>
<evidence type="ECO:0000256" key="7">
    <source>
        <dbReference type="ARBA" id="ARBA00023136"/>
    </source>
</evidence>
<keyword evidence="5 10" id="KW-1133">Transmembrane helix</keyword>